<evidence type="ECO:0000313" key="3">
    <source>
        <dbReference type="Proteomes" id="UP000464954"/>
    </source>
</evidence>
<dbReference type="EMBL" id="CP047593">
    <property type="protein sequence ID" value="QHI70870.1"/>
    <property type="molecule type" value="Genomic_DNA"/>
</dbReference>
<dbReference type="SUPFAM" id="SSF52266">
    <property type="entry name" value="SGNH hydrolase"/>
    <property type="match status" value="1"/>
</dbReference>
<dbReference type="CDD" id="cd00229">
    <property type="entry name" value="SGNH_hydrolase"/>
    <property type="match status" value="1"/>
</dbReference>
<gene>
    <name evidence="2" type="ORF">GT409_03495</name>
</gene>
<reference evidence="2 3" key="1">
    <citation type="submission" date="2020-01" db="EMBL/GenBank/DDBJ databases">
        <title>Ponticoccus aerotolerans gen. nov., sp. nov., an anaerobic bacterium and proposal of Ponticoccusceae fam. nov., Ponticoccusles ord. nov. and Ponticoccuse classis nov. in the phylum Kiritimatiellaeota.</title>
        <authorList>
            <person name="Zhou L.Y."/>
            <person name="Du Z.J."/>
        </authorList>
    </citation>
    <scope>NUCLEOTIDE SEQUENCE [LARGE SCALE GENOMIC DNA]</scope>
    <source>
        <strain evidence="2 3">S-5007</strain>
    </source>
</reference>
<dbReference type="Gene3D" id="3.40.50.1110">
    <property type="entry name" value="SGNH hydrolase"/>
    <property type="match status" value="1"/>
</dbReference>
<keyword evidence="3" id="KW-1185">Reference proteome</keyword>
<dbReference type="InterPro" id="IPR013830">
    <property type="entry name" value="SGNH_hydro"/>
</dbReference>
<dbReference type="InterPro" id="IPR036514">
    <property type="entry name" value="SGNH_hydro_sf"/>
</dbReference>
<proteinExistence type="predicted"/>
<protein>
    <recommendedName>
        <fullName evidence="1">SGNH hydrolase-type esterase domain-containing protein</fullName>
    </recommendedName>
</protein>
<sequence>MIWETVLPISVDGKAPEGSLLFDPVGEITVRGYALDKTYQSGTDFILDGKTIRLTEKSPIPSLTYKQLYPDSADAPPKTFKSWKGGYIAFTEGNYWNDRQIAVTYEHAGKWGGPVPSTGKKQLLKTKKALRSGEPLKILLLGDSISTGASASGKAGKPPFVPGYGDLLMTYLRSGSQSEITFVNASLGGMVSSWGLSVAPYYAAPEKADLCLLGFGMNDGARVPVEQYIANTKKTMELIKAQNPDVEFILIASFQPNENWRSLSPMDGYLPALKQLESESVAVADVWSMHEYFLKTKRYCDMTGNHVNHPNDFMVRVYAQVIAALLGE</sequence>
<dbReference type="Pfam" id="PF13472">
    <property type="entry name" value="Lipase_GDSL_2"/>
    <property type="match status" value="1"/>
</dbReference>
<dbReference type="GO" id="GO:0016788">
    <property type="term" value="F:hydrolase activity, acting on ester bonds"/>
    <property type="evidence" value="ECO:0007669"/>
    <property type="project" value="UniProtKB-ARBA"/>
</dbReference>
<dbReference type="AlphaFoldDB" id="A0A6P1M8E3"/>
<dbReference type="KEGG" id="taer:GT409_03495"/>
<organism evidence="2 3">
    <name type="scientific">Tichowtungia aerotolerans</name>
    <dbReference type="NCBI Taxonomy" id="2697043"/>
    <lineage>
        <taxon>Bacteria</taxon>
        <taxon>Pseudomonadati</taxon>
        <taxon>Kiritimatiellota</taxon>
        <taxon>Tichowtungiia</taxon>
        <taxon>Tichowtungiales</taxon>
        <taxon>Tichowtungiaceae</taxon>
        <taxon>Tichowtungia</taxon>
    </lineage>
</organism>
<evidence type="ECO:0000313" key="2">
    <source>
        <dbReference type="EMBL" id="QHI70870.1"/>
    </source>
</evidence>
<dbReference type="Proteomes" id="UP000464954">
    <property type="component" value="Chromosome"/>
</dbReference>
<name>A0A6P1M8E3_9BACT</name>
<accession>A0A6P1M8E3</accession>
<feature type="domain" description="SGNH hydrolase-type esterase" evidence="1">
    <location>
        <begin position="140"/>
        <end position="312"/>
    </location>
</feature>
<evidence type="ECO:0000259" key="1">
    <source>
        <dbReference type="Pfam" id="PF13472"/>
    </source>
</evidence>